<feature type="domain" description="SnoaL-like" evidence="1">
    <location>
        <begin position="7"/>
        <end position="109"/>
    </location>
</feature>
<gene>
    <name evidence="2" type="ORF">GCM10011396_48750</name>
</gene>
<comment type="caution">
    <text evidence="2">The sequence shown here is derived from an EMBL/GenBank/DDBJ whole genome shotgun (WGS) entry which is preliminary data.</text>
</comment>
<dbReference type="SUPFAM" id="SSF54427">
    <property type="entry name" value="NTF2-like"/>
    <property type="match status" value="1"/>
</dbReference>
<dbReference type="Pfam" id="PF12680">
    <property type="entry name" value="SnoaL_2"/>
    <property type="match status" value="1"/>
</dbReference>
<reference evidence="2" key="1">
    <citation type="journal article" date="2014" name="Int. J. Syst. Evol. Microbiol.">
        <title>Complete genome sequence of Corynebacterium casei LMG S-19264T (=DSM 44701T), isolated from a smear-ripened cheese.</title>
        <authorList>
            <consortium name="US DOE Joint Genome Institute (JGI-PGF)"/>
            <person name="Walter F."/>
            <person name="Albersmeier A."/>
            <person name="Kalinowski J."/>
            <person name="Ruckert C."/>
        </authorList>
    </citation>
    <scope>NUCLEOTIDE SEQUENCE</scope>
    <source>
        <strain evidence="2">CGMCC 1.10998</strain>
    </source>
</reference>
<name>A0A916UZI0_9BURK</name>
<dbReference type="RefSeq" id="WP_188568745.1">
    <property type="nucleotide sequence ID" value="NZ_BMED01000006.1"/>
</dbReference>
<dbReference type="InterPro" id="IPR037401">
    <property type="entry name" value="SnoaL-like"/>
</dbReference>
<dbReference type="Proteomes" id="UP000637423">
    <property type="component" value="Unassembled WGS sequence"/>
</dbReference>
<proteinExistence type="predicted"/>
<organism evidence="2 3">
    <name type="scientific">Undibacterium terreum</name>
    <dbReference type="NCBI Taxonomy" id="1224302"/>
    <lineage>
        <taxon>Bacteria</taxon>
        <taxon>Pseudomonadati</taxon>
        <taxon>Pseudomonadota</taxon>
        <taxon>Betaproteobacteria</taxon>
        <taxon>Burkholderiales</taxon>
        <taxon>Oxalobacteraceae</taxon>
        <taxon>Undibacterium</taxon>
    </lineage>
</organism>
<keyword evidence="3" id="KW-1185">Reference proteome</keyword>
<dbReference type="EMBL" id="BMED01000006">
    <property type="protein sequence ID" value="GGC95617.1"/>
    <property type="molecule type" value="Genomic_DNA"/>
</dbReference>
<reference evidence="2" key="2">
    <citation type="submission" date="2020-09" db="EMBL/GenBank/DDBJ databases">
        <authorList>
            <person name="Sun Q."/>
            <person name="Zhou Y."/>
        </authorList>
    </citation>
    <scope>NUCLEOTIDE SEQUENCE</scope>
    <source>
        <strain evidence="2">CGMCC 1.10998</strain>
    </source>
</reference>
<accession>A0A916UZI0</accession>
<evidence type="ECO:0000259" key="1">
    <source>
        <dbReference type="Pfam" id="PF12680"/>
    </source>
</evidence>
<protein>
    <submittedName>
        <fullName evidence="2">Polyketide cyclase</fullName>
    </submittedName>
</protein>
<sequence>MPSKQNVERLIELVVSDQTVQAMQEFYADNASMQENNQPPRTGLPQLLEHEHQVLRKFKSIKAQTVEPFFIAGDHAVIHWIFDFTTHDNRRFRLDELAYQTWEGEKIVKEKFYYDPAPQWVGAE</sequence>
<dbReference type="Gene3D" id="3.10.450.50">
    <property type="match status" value="1"/>
</dbReference>
<evidence type="ECO:0000313" key="2">
    <source>
        <dbReference type="EMBL" id="GGC95617.1"/>
    </source>
</evidence>
<dbReference type="AlphaFoldDB" id="A0A916UZI0"/>
<dbReference type="InterPro" id="IPR032710">
    <property type="entry name" value="NTF2-like_dom_sf"/>
</dbReference>
<dbReference type="PANTHER" id="PTHR34003">
    <property type="entry name" value="BLL2395 PROTEIN"/>
    <property type="match status" value="1"/>
</dbReference>
<dbReference type="PANTHER" id="PTHR34003:SF2">
    <property type="entry name" value="SNOAL-LIKE DOMAIN-CONTAINING PROTEIN"/>
    <property type="match status" value="1"/>
</dbReference>
<evidence type="ECO:0000313" key="3">
    <source>
        <dbReference type="Proteomes" id="UP000637423"/>
    </source>
</evidence>